<name>A0A1D9ME00_9RHOB</name>
<accession>A0A1D9ME00</accession>
<dbReference type="EMBL" id="CP017781">
    <property type="protein sequence ID" value="AOZ70105.1"/>
    <property type="molecule type" value="Genomic_DNA"/>
</dbReference>
<dbReference type="STRING" id="1850250.LPB142_12910"/>
<gene>
    <name evidence="1" type="ORF">LPB142_12910</name>
</gene>
<proteinExistence type="predicted"/>
<dbReference type="KEGG" id="rhp:LPB142_12910"/>
<evidence type="ECO:0000313" key="2">
    <source>
        <dbReference type="Proteomes" id="UP000176562"/>
    </source>
</evidence>
<protein>
    <submittedName>
        <fullName evidence="1">Uncharacterized protein</fullName>
    </submittedName>
</protein>
<dbReference type="Proteomes" id="UP000176562">
    <property type="component" value="Chromosome"/>
</dbReference>
<reference evidence="1 2" key="1">
    <citation type="submission" date="2016-10" db="EMBL/GenBank/DDBJ databases">
        <title>Rhodobacter sp. LPB0142, isolated from sea water.</title>
        <authorList>
            <person name="Kim E."/>
            <person name="Yi H."/>
        </authorList>
    </citation>
    <scope>NUCLEOTIDE SEQUENCE [LARGE SCALE GENOMIC DNA]</scope>
    <source>
        <strain evidence="1 2">LPB0142</strain>
    </source>
</reference>
<keyword evidence="2" id="KW-1185">Reference proteome</keyword>
<organism evidence="1 2">
    <name type="scientific">Rhodobacter xanthinilyticus</name>
    <dbReference type="NCBI Taxonomy" id="1850250"/>
    <lineage>
        <taxon>Bacteria</taxon>
        <taxon>Pseudomonadati</taxon>
        <taxon>Pseudomonadota</taxon>
        <taxon>Alphaproteobacteria</taxon>
        <taxon>Rhodobacterales</taxon>
        <taxon>Rhodobacter group</taxon>
        <taxon>Rhodobacter</taxon>
    </lineage>
</organism>
<dbReference type="AlphaFoldDB" id="A0A1D9ME00"/>
<sequence length="121" mass="13962">MFNLSPADELASIRAEIARLKRREAELRAAYLTDTELPKIGRWHRVEVLTQRANIFDPRLLPEEIRNDPAYRRERVTHILRSTRIGARPAFPELVAEAEGLSVFRPRARPRSPLVRALRGS</sequence>
<dbReference type="RefSeq" id="WP_068764864.1">
    <property type="nucleotide sequence ID" value="NZ_CP017781.1"/>
</dbReference>
<evidence type="ECO:0000313" key="1">
    <source>
        <dbReference type="EMBL" id="AOZ70105.1"/>
    </source>
</evidence>